<dbReference type="GO" id="GO:0004618">
    <property type="term" value="F:phosphoglycerate kinase activity"/>
    <property type="evidence" value="ECO:0007669"/>
    <property type="project" value="UniProtKB-EC"/>
</dbReference>
<keyword evidence="4" id="KW-0547">Nucleotide-binding</keyword>
<organism evidence="7">
    <name type="scientific">human gut metagenome</name>
    <dbReference type="NCBI Taxonomy" id="408170"/>
    <lineage>
        <taxon>unclassified sequences</taxon>
        <taxon>metagenomes</taxon>
        <taxon>organismal metagenomes</taxon>
    </lineage>
</organism>
<dbReference type="InterPro" id="IPR001576">
    <property type="entry name" value="Phosphoglycerate_kinase"/>
</dbReference>
<name>W1YCB4_9ZZZZ</name>
<dbReference type="GO" id="GO:0005829">
    <property type="term" value="C:cytosol"/>
    <property type="evidence" value="ECO:0007669"/>
    <property type="project" value="TreeGrafter"/>
</dbReference>
<proteinExistence type="predicted"/>
<evidence type="ECO:0000256" key="2">
    <source>
        <dbReference type="ARBA" id="ARBA00013061"/>
    </source>
</evidence>
<dbReference type="GO" id="GO:0043531">
    <property type="term" value="F:ADP binding"/>
    <property type="evidence" value="ECO:0007669"/>
    <property type="project" value="TreeGrafter"/>
</dbReference>
<dbReference type="InterPro" id="IPR015824">
    <property type="entry name" value="Phosphoglycerate_kinase_N"/>
</dbReference>
<accession>W1YCB4</accession>
<comment type="caution">
    <text evidence="7">The sequence shown here is derived from an EMBL/GenBank/DDBJ whole genome shotgun (WGS) entry which is preliminary data.</text>
</comment>
<sequence length="76" mass="8227">DTRIRSALPTINYLIENGAKVILASHFGRPKGERKPEMSLAPCAKHLSDLINKPVAFVDDCIGPKVEEAVKALQSG</sequence>
<gene>
    <name evidence="7" type="ORF">Q604_UNBC05940G0001</name>
</gene>
<dbReference type="Gene3D" id="3.40.50.1260">
    <property type="entry name" value="Phosphoglycerate kinase, N-terminal domain"/>
    <property type="match status" value="1"/>
</dbReference>
<keyword evidence="5 7" id="KW-0418">Kinase</keyword>
<evidence type="ECO:0000256" key="4">
    <source>
        <dbReference type="ARBA" id="ARBA00022741"/>
    </source>
</evidence>
<dbReference type="InterPro" id="IPR036043">
    <property type="entry name" value="Phosphoglycerate_kinase_sf"/>
</dbReference>
<dbReference type="GO" id="GO:0006096">
    <property type="term" value="P:glycolytic process"/>
    <property type="evidence" value="ECO:0007669"/>
    <property type="project" value="InterPro"/>
</dbReference>
<dbReference type="GO" id="GO:0006094">
    <property type="term" value="P:gluconeogenesis"/>
    <property type="evidence" value="ECO:0007669"/>
    <property type="project" value="TreeGrafter"/>
</dbReference>
<dbReference type="PANTHER" id="PTHR11406:SF23">
    <property type="entry name" value="PHOSPHOGLYCERATE KINASE 1, CHLOROPLASTIC-RELATED"/>
    <property type="match status" value="1"/>
</dbReference>
<feature type="non-terminal residue" evidence="7">
    <location>
        <position position="76"/>
    </location>
</feature>
<keyword evidence="3" id="KW-0808">Transferase</keyword>
<reference evidence="7" key="1">
    <citation type="submission" date="2013-12" db="EMBL/GenBank/DDBJ databases">
        <title>A Varibaculum cambriense genome reconstructed from a premature infant gut community with otherwise low bacterial novelty that shifts toward anaerobic metabolism during the third week of life.</title>
        <authorList>
            <person name="Brown C.T."/>
            <person name="Sharon I."/>
            <person name="Thomas B.C."/>
            <person name="Castelle C.J."/>
            <person name="Morowitz M.J."/>
            <person name="Banfield J.F."/>
        </authorList>
    </citation>
    <scope>NUCLEOTIDE SEQUENCE</scope>
</reference>
<evidence type="ECO:0000256" key="3">
    <source>
        <dbReference type="ARBA" id="ARBA00022679"/>
    </source>
</evidence>
<dbReference type="EMBL" id="AZMM01005940">
    <property type="protein sequence ID" value="ETJ40157.1"/>
    <property type="molecule type" value="Genomic_DNA"/>
</dbReference>
<comment type="catalytic activity">
    <reaction evidence="1">
        <text>(2R)-3-phosphoglycerate + ATP = (2R)-3-phospho-glyceroyl phosphate + ADP</text>
        <dbReference type="Rhea" id="RHEA:14801"/>
        <dbReference type="ChEBI" id="CHEBI:30616"/>
        <dbReference type="ChEBI" id="CHEBI:57604"/>
        <dbReference type="ChEBI" id="CHEBI:58272"/>
        <dbReference type="ChEBI" id="CHEBI:456216"/>
        <dbReference type="EC" id="2.7.2.3"/>
    </reaction>
</comment>
<protein>
    <recommendedName>
        <fullName evidence="2">phosphoglycerate kinase</fullName>
        <ecNumber evidence="2">2.7.2.3</ecNumber>
    </recommendedName>
</protein>
<evidence type="ECO:0000313" key="7">
    <source>
        <dbReference type="EMBL" id="ETJ40157.1"/>
    </source>
</evidence>
<evidence type="ECO:0000256" key="6">
    <source>
        <dbReference type="ARBA" id="ARBA00022840"/>
    </source>
</evidence>
<dbReference type="SUPFAM" id="SSF53748">
    <property type="entry name" value="Phosphoglycerate kinase"/>
    <property type="match status" value="1"/>
</dbReference>
<dbReference type="GO" id="GO:0005524">
    <property type="term" value="F:ATP binding"/>
    <property type="evidence" value="ECO:0007669"/>
    <property type="project" value="UniProtKB-KW"/>
</dbReference>
<dbReference type="PANTHER" id="PTHR11406">
    <property type="entry name" value="PHOSPHOGLYCERATE KINASE"/>
    <property type="match status" value="1"/>
</dbReference>
<dbReference type="AlphaFoldDB" id="W1YCB4"/>
<feature type="non-terminal residue" evidence="7">
    <location>
        <position position="1"/>
    </location>
</feature>
<evidence type="ECO:0000256" key="1">
    <source>
        <dbReference type="ARBA" id="ARBA00000642"/>
    </source>
</evidence>
<dbReference type="EC" id="2.7.2.3" evidence="2"/>
<keyword evidence="6" id="KW-0067">ATP-binding</keyword>
<dbReference type="Pfam" id="PF00162">
    <property type="entry name" value="PGK"/>
    <property type="match status" value="1"/>
</dbReference>
<evidence type="ECO:0000256" key="5">
    <source>
        <dbReference type="ARBA" id="ARBA00022777"/>
    </source>
</evidence>